<protein>
    <submittedName>
        <fullName evidence="4">Neuron navigator 3-like</fullName>
    </submittedName>
</protein>
<accession>A0ABM0M4M6</accession>
<evidence type="ECO:0000259" key="2">
    <source>
        <dbReference type="PROSITE" id="PS50021"/>
    </source>
</evidence>
<feature type="compositionally biased region" description="Polar residues" evidence="1">
    <location>
        <begin position="105"/>
        <end position="127"/>
    </location>
</feature>
<feature type="region of interest" description="Disordered" evidence="1">
    <location>
        <begin position="499"/>
        <end position="525"/>
    </location>
</feature>
<name>A0ABM0M4M6_SACKO</name>
<dbReference type="GeneID" id="102803844"/>
<feature type="compositionally biased region" description="Basic and acidic residues" evidence="1">
    <location>
        <begin position="321"/>
        <end position="349"/>
    </location>
</feature>
<feature type="compositionally biased region" description="Low complexity" evidence="1">
    <location>
        <begin position="311"/>
        <end position="320"/>
    </location>
</feature>
<sequence length="778" mass="84091">MFRSFRRKRKARYLDEQEKASAQIYTDWANHYLERAGFKKLIGDLQLDIHDGVILANVIEAVTNEKVQNVKCNPRNENHKLENLEACLGCLSAKGVNTQGLLARGMTQNPHHSSGTAHHQQLSNGGVSNIPHPSAKTAKTTTASKSKVATDKQTLSASQKPTANGKNSMLGRLFGGSNAKERSTSKDRTTAPVQRDRGVVKDRGTVRDRTTSRDRPRYGTRSSESSTSIGTVSSSTSGQSTSTTGSSRSAVSSSTITSTSTATSASSESPKTGLKAMQRTLGKALNTARKGSPKTQRKELGVRTDPKKVAGRASRSSSVVRGDDNRHELEAKSNEINRNREREEARRTGSSEPSSSPAATKKTNKAAGSASKGGKNLNVAKGKVQNTSGIPQPKASGNKNDSKTKANKEYDKNGKELPKTPTRGGLYGTYPGPARQRTLSPKPGQNASTQDSKNVHQENRNSSQSSKMTKNHPHNSVTNNGPLSYINSIKNTSDLSLSNHSFSTDSTASTPGTMSSGNSYSSDSSVIYRPQNEEVMTTYDKDNKAVTTFGTPEQQRAARSISELRQNLDATLQNLRSVSPSPSIRSTVETTFDNDNVVTQQMHHHPSPNSSVDTSLNSGEGMRQPMSYLRNFTPTSMLSNSMQSPLRSFGEGGPLSTGFGSRAGLNRFIPTPSSTRMYSTNSLRRTISSRSHLTEMNTDPSQIMDDISDPVNEDIASGYVSDGDILSRNAQLDEIASGYMSEGGGLLYNKRIPARYRDGMAAVRECMSKTLSLPDSDR</sequence>
<feature type="compositionally biased region" description="Polar residues" evidence="1">
    <location>
        <begin position="151"/>
        <end position="167"/>
    </location>
</feature>
<evidence type="ECO:0000256" key="1">
    <source>
        <dbReference type="SAM" id="MobiDB-lite"/>
    </source>
</evidence>
<feature type="compositionally biased region" description="Polar residues" evidence="1">
    <location>
        <begin position="460"/>
        <end position="485"/>
    </location>
</feature>
<feature type="compositionally biased region" description="Low complexity" evidence="1">
    <location>
        <begin position="515"/>
        <end position="525"/>
    </location>
</feature>
<dbReference type="Proteomes" id="UP000694865">
    <property type="component" value="Unplaced"/>
</dbReference>
<feature type="compositionally biased region" description="Polar residues" evidence="1">
    <location>
        <begin position="384"/>
        <end position="399"/>
    </location>
</feature>
<dbReference type="InterPro" id="IPR001715">
    <property type="entry name" value="CH_dom"/>
</dbReference>
<dbReference type="InterPro" id="IPR036872">
    <property type="entry name" value="CH_dom_sf"/>
</dbReference>
<feature type="compositionally biased region" description="Low complexity" evidence="1">
    <location>
        <begin position="220"/>
        <end position="269"/>
    </location>
</feature>
<dbReference type="Gene3D" id="1.10.418.10">
    <property type="entry name" value="Calponin-like domain"/>
    <property type="match status" value="1"/>
</dbReference>
<keyword evidence="3" id="KW-1185">Reference proteome</keyword>
<feature type="region of interest" description="Disordered" evidence="1">
    <location>
        <begin position="105"/>
        <end position="485"/>
    </location>
</feature>
<feature type="compositionally biased region" description="Low complexity" evidence="1">
    <location>
        <begin position="134"/>
        <end position="147"/>
    </location>
</feature>
<dbReference type="PROSITE" id="PS50021">
    <property type="entry name" value="CH"/>
    <property type="match status" value="1"/>
</dbReference>
<evidence type="ECO:0000313" key="3">
    <source>
        <dbReference type="Proteomes" id="UP000694865"/>
    </source>
</evidence>
<proteinExistence type="predicted"/>
<dbReference type="SUPFAM" id="SSF47576">
    <property type="entry name" value="Calponin-homology domain, CH-domain"/>
    <property type="match status" value="1"/>
</dbReference>
<feature type="compositionally biased region" description="Basic and acidic residues" evidence="1">
    <location>
        <begin position="296"/>
        <end position="308"/>
    </location>
</feature>
<dbReference type="PANTHER" id="PTHR12784:SF28">
    <property type="entry name" value="PROTEIN SICKIE"/>
    <property type="match status" value="1"/>
</dbReference>
<dbReference type="Pfam" id="PF00307">
    <property type="entry name" value="CH"/>
    <property type="match status" value="1"/>
</dbReference>
<organism evidence="3 4">
    <name type="scientific">Saccoglossus kowalevskii</name>
    <name type="common">Acorn worm</name>
    <dbReference type="NCBI Taxonomy" id="10224"/>
    <lineage>
        <taxon>Eukaryota</taxon>
        <taxon>Metazoa</taxon>
        <taxon>Hemichordata</taxon>
        <taxon>Enteropneusta</taxon>
        <taxon>Harrimaniidae</taxon>
        <taxon>Saccoglossus</taxon>
    </lineage>
</organism>
<gene>
    <name evidence="4" type="primary">LOC102803844</name>
</gene>
<feature type="compositionally biased region" description="Polar residues" evidence="1">
    <location>
        <begin position="437"/>
        <end position="452"/>
    </location>
</feature>
<dbReference type="InterPro" id="IPR039041">
    <property type="entry name" value="Nav/unc-53"/>
</dbReference>
<feature type="compositionally biased region" description="Basic and acidic residues" evidence="1">
    <location>
        <begin position="400"/>
        <end position="418"/>
    </location>
</feature>
<feature type="compositionally biased region" description="Basic and acidic residues" evidence="1">
    <location>
        <begin position="179"/>
        <end position="217"/>
    </location>
</feature>
<dbReference type="PANTHER" id="PTHR12784">
    <property type="entry name" value="STEERIN"/>
    <property type="match status" value="1"/>
</dbReference>
<reference evidence="4" key="1">
    <citation type="submission" date="2025-08" db="UniProtKB">
        <authorList>
            <consortium name="RefSeq"/>
        </authorList>
    </citation>
    <scope>IDENTIFICATION</scope>
    <source>
        <tissue evidence="4">Testes</tissue>
    </source>
</reference>
<feature type="domain" description="Calponin-homology (CH)" evidence="2">
    <location>
        <begin position="19"/>
        <end position="127"/>
    </location>
</feature>
<dbReference type="RefSeq" id="XP_006814967.1">
    <property type="nucleotide sequence ID" value="XM_006814904.1"/>
</dbReference>
<evidence type="ECO:0000313" key="4">
    <source>
        <dbReference type="RefSeq" id="XP_006814967.1"/>
    </source>
</evidence>
<feature type="compositionally biased region" description="Polar residues" evidence="1">
    <location>
        <begin position="499"/>
        <end position="514"/>
    </location>
</feature>